<evidence type="ECO:0000313" key="1">
    <source>
        <dbReference type="EMBL" id="KAF1816126.1"/>
    </source>
</evidence>
<dbReference type="Gene3D" id="3.80.10.10">
    <property type="entry name" value="Ribonuclease Inhibitor"/>
    <property type="match status" value="1"/>
</dbReference>
<reference evidence="3" key="2">
    <citation type="submission" date="2020-04" db="EMBL/GenBank/DDBJ databases">
        <authorList>
            <consortium name="NCBI Genome Project"/>
        </authorList>
    </citation>
    <scope>NUCLEOTIDE SEQUENCE</scope>
    <source>
        <strain evidence="3">CBS 781.70</strain>
    </source>
</reference>
<dbReference type="RefSeq" id="XP_033537757.1">
    <property type="nucleotide sequence ID" value="XM_033673631.1"/>
</dbReference>
<organism evidence="1">
    <name type="scientific">Eremomyces bilateralis CBS 781.70</name>
    <dbReference type="NCBI Taxonomy" id="1392243"/>
    <lineage>
        <taxon>Eukaryota</taxon>
        <taxon>Fungi</taxon>
        <taxon>Dikarya</taxon>
        <taxon>Ascomycota</taxon>
        <taxon>Pezizomycotina</taxon>
        <taxon>Dothideomycetes</taxon>
        <taxon>Dothideomycetes incertae sedis</taxon>
        <taxon>Eremomycetales</taxon>
        <taxon>Eremomycetaceae</taxon>
        <taxon>Eremomyces</taxon>
    </lineage>
</organism>
<reference evidence="1 3" key="1">
    <citation type="submission" date="2020-01" db="EMBL/GenBank/DDBJ databases">
        <authorList>
            <consortium name="DOE Joint Genome Institute"/>
            <person name="Haridas S."/>
            <person name="Albert R."/>
            <person name="Binder M."/>
            <person name="Bloem J."/>
            <person name="Labutti K."/>
            <person name="Salamov A."/>
            <person name="Andreopoulos B."/>
            <person name="Baker S.E."/>
            <person name="Barry K."/>
            <person name="Bills G."/>
            <person name="Bluhm B.H."/>
            <person name="Cannon C."/>
            <person name="Castanera R."/>
            <person name="Culley D.E."/>
            <person name="Daum C."/>
            <person name="Ezra D."/>
            <person name="Gonzalez J.B."/>
            <person name="Henrissat B."/>
            <person name="Kuo A."/>
            <person name="Liang C."/>
            <person name="Lipzen A."/>
            <person name="Lutzoni F."/>
            <person name="Magnuson J."/>
            <person name="Mondo S."/>
            <person name="Nolan M."/>
            <person name="Ohm R."/>
            <person name="Pangilinan J."/>
            <person name="Park H.-J."/>
            <person name="Ramirez L."/>
            <person name="Alfaro M."/>
            <person name="Sun H."/>
            <person name="Tritt A."/>
            <person name="Yoshinaga Y."/>
            <person name="Zwiers L.-H."/>
            <person name="Turgeon B.G."/>
            <person name="Goodwin S.B."/>
            <person name="Spatafora J.W."/>
            <person name="Crous P.W."/>
            <person name="Grigoriev I.V."/>
        </authorList>
    </citation>
    <scope>NUCLEOTIDE SEQUENCE</scope>
    <source>
        <strain evidence="1 3">CBS 781.70</strain>
    </source>
</reference>
<gene>
    <name evidence="1 3" type="ORF">P152DRAFT_111348</name>
</gene>
<proteinExistence type="predicted"/>
<evidence type="ECO:0000313" key="3">
    <source>
        <dbReference type="RefSeq" id="XP_033537757.1"/>
    </source>
</evidence>
<dbReference type="GeneID" id="54414201"/>
<sequence length="586" mass="65953">MDCPLSKDFAPLPLTLGQVMEGRPIAAQNSYLLHLPDEILSVVMTYINTDREALASLALVNSDCRQLARSCQFCSVVIDYSPRSSCVLGILIREATERLISKNRLTHQPSLGACVRRIQTDSGHYWKEIRAMQPKASRDDEANNVRNDGLGGTFSIDQWGLAVGNMTTRMRHVYDPSLILVISSLPHFGVLDWSNGTTVDNHLLNSLATSTVKHLKLRGSIESEYVTVQIDGEAEWPLLSADIDIVWDFNFHYGLDSADSSSLWDSFFRTCSSSLQSLKFSHRSFLQSQDKPISFTAEFTCLRFLWLGDSTELSEPTLRSLLRSHRLHTLAVDFSYPVTRECLDHVGCLKSLQTLIWTGFDIPETASLQALEQNTQLTAFGIYYSCSASLIERVIPVLATFLNLKTLSLMWDGNTVPVSSLAALSSLVSLEQLHISSGQQAGWRHDWLIDHDAIRTTLFPLRKLKRLAITRDSYRVNNGATGEDIDAYYSFRILDQDELMQQFPDENLGDDSPLNHTHALWETLHRRSMAGHAEKYAVVFEALEWIHVGQLSFVFQNGANRKKAAVSLSRERVENFEALKNMFGIL</sequence>
<evidence type="ECO:0000313" key="2">
    <source>
        <dbReference type="Proteomes" id="UP000504638"/>
    </source>
</evidence>
<dbReference type="Proteomes" id="UP000504638">
    <property type="component" value="Unplaced"/>
</dbReference>
<name>A0A6G1GDZ0_9PEZI</name>
<dbReference type="AlphaFoldDB" id="A0A6G1GDZ0"/>
<protein>
    <recommendedName>
        <fullName evidence="4">F-box domain-containing protein</fullName>
    </recommendedName>
</protein>
<dbReference type="SUPFAM" id="SSF52047">
    <property type="entry name" value="RNI-like"/>
    <property type="match status" value="1"/>
</dbReference>
<keyword evidence="2" id="KW-1185">Reference proteome</keyword>
<dbReference type="OrthoDB" id="3257981at2759"/>
<accession>A0A6G1GDZ0</accession>
<evidence type="ECO:0008006" key="4">
    <source>
        <dbReference type="Google" id="ProtNLM"/>
    </source>
</evidence>
<dbReference type="InterPro" id="IPR032675">
    <property type="entry name" value="LRR_dom_sf"/>
</dbReference>
<reference evidence="3" key="3">
    <citation type="submission" date="2025-04" db="UniProtKB">
        <authorList>
            <consortium name="RefSeq"/>
        </authorList>
    </citation>
    <scope>IDENTIFICATION</scope>
    <source>
        <strain evidence="3">CBS 781.70</strain>
    </source>
</reference>
<dbReference type="EMBL" id="ML975150">
    <property type="protein sequence ID" value="KAF1816126.1"/>
    <property type="molecule type" value="Genomic_DNA"/>
</dbReference>